<evidence type="ECO:0000256" key="11">
    <source>
        <dbReference type="ARBA" id="ARBA00022833"/>
    </source>
</evidence>
<proteinExistence type="predicted"/>
<dbReference type="EMBL" id="CAXDID020000212">
    <property type="protein sequence ID" value="CAL6057010.1"/>
    <property type="molecule type" value="Genomic_DNA"/>
</dbReference>
<keyword evidence="19" id="KW-1185">Reference proteome</keyword>
<evidence type="ECO:0000313" key="19">
    <source>
        <dbReference type="Proteomes" id="UP001642409"/>
    </source>
</evidence>
<dbReference type="AlphaFoldDB" id="A0AA86RGD5"/>
<keyword evidence="12 15" id="KW-1133">Transmembrane helix</keyword>
<feature type="transmembrane region" description="Helical" evidence="15">
    <location>
        <begin position="331"/>
        <end position="348"/>
    </location>
</feature>
<feature type="transmembrane region" description="Helical" evidence="15">
    <location>
        <begin position="354"/>
        <end position="374"/>
    </location>
</feature>
<evidence type="ECO:0000256" key="10">
    <source>
        <dbReference type="ARBA" id="ARBA00022786"/>
    </source>
</evidence>
<reference evidence="18 19" key="2">
    <citation type="submission" date="2024-07" db="EMBL/GenBank/DDBJ databases">
        <authorList>
            <person name="Akdeniz Z."/>
        </authorList>
    </citation>
    <scope>NUCLEOTIDE SEQUENCE [LARGE SCALE GENOMIC DNA]</scope>
</reference>
<evidence type="ECO:0000256" key="9">
    <source>
        <dbReference type="ARBA" id="ARBA00022771"/>
    </source>
</evidence>
<evidence type="ECO:0000313" key="17">
    <source>
        <dbReference type="EMBL" id="CAI9977999.1"/>
    </source>
</evidence>
<dbReference type="Pfam" id="PF13639">
    <property type="entry name" value="zf-RING_2"/>
    <property type="match status" value="1"/>
</dbReference>
<reference evidence="17" key="1">
    <citation type="submission" date="2023-06" db="EMBL/GenBank/DDBJ databases">
        <authorList>
            <person name="Kurt Z."/>
        </authorList>
    </citation>
    <scope>NUCLEOTIDE SEQUENCE</scope>
</reference>
<comment type="catalytic activity">
    <reaction evidence="1">
        <text>S-ubiquitinyl-[E2 ubiquitin-conjugating enzyme]-L-cysteine + [acceptor protein]-L-lysine = [E2 ubiquitin-conjugating enzyme]-L-cysteine + N(6)-ubiquitinyl-[acceptor protein]-L-lysine.</text>
        <dbReference type="EC" id="2.3.2.27"/>
    </reaction>
</comment>
<dbReference type="PANTHER" id="PTHR22763">
    <property type="entry name" value="RING ZINC FINGER PROTEIN"/>
    <property type="match status" value="1"/>
</dbReference>
<feature type="transmembrane region" description="Helical" evidence="15">
    <location>
        <begin position="386"/>
        <end position="406"/>
    </location>
</feature>
<dbReference type="InterPro" id="IPR021319">
    <property type="entry name" value="DUF2921"/>
</dbReference>
<feature type="transmembrane region" description="Helical" evidence="15">
    <location>
        <begin position="223"/>
        <end position="242"/>
    </location>
</feature>
<keyword evidence="9 14" id="KW-0863">Zinc-finger</keyword>
<dbReference type="GO" id="GO:0012505">
    <property type="term" value="C:endomembrane system"/>
    <property type="evidence" value="ECO:0007669"/>
    <property type="project" value="UniProtKB-SubCell"/>
</dbReference>
<feature type="domain" description="RING-type" evidence="16">
    <location>
        <begin position="554"/>
        <end position="621"/>
    </location>
</feature>
<keyword evidence="5" id="KW-0808">Transferase</keyword>
<dbReference type="InterPro" id="IPR013083">
    <property type="entry name" value="Znf_RING/FYVE/PHD"/>
</dbReference>
<evidence type="ECO:0000256" key="5">
    <source>
        <dbReference type="ARBA" id="ARBA00022679"/>
    </source>
</evidence>
<dbReference type="EMBL" id="CATOUU010001182">
    <property type="protein sequence ID" value="CAI9977999.1"/>
    <property type="molecule type" value="Genomic_DNA"/>
</dbReference>
<evidence type="ECO:0000256" key="6">
    <source>
        <dbReference type="ARBA" id="ARBA00022692"/>
    </source>
</evidence>
<evidence type="ECO:0000256" key="12">
    <source>
        <dbReference type="ARBA" id="ARBA00022989"/>
    </source>
</evidence>
<keyword evidence="10" id="KW-0833">Ubl conjugation pathway</keyword>
<dbReference type="SUPFAM" id="SSF57850">
    <property type="entry name" value="RING/U-box"/>
    <property type="match status" value="1"/>
</dbReference>
<evidence type="ECO:0000256" key="13">
    <source>
        <dbReference type="ARBA" id="ARBA00023136"/>
    </source>
</evidence>
<evidence type="ECO:0000256" key="15">
    <source>
        <dbReference type="SAM" id="Phobius"/>
    </source>
</evidence>
<evidence type="ECO:0000259" key="16">
    <source>
        <dbReference type="PROSITE" id="PS50089"/>
    </source>
</evidence>
<evidence type="ECO:0000313" key="18">
    <source>
        <dbReference type="EMBL" id="CAL6057010.1"/>
    </source>
</evidence>
<dbReference type="SMART" id="SM00184">
    <property type="entry name" value="RING"/>
    <property type="match status" value="1"/>
</dbReference>
<gene>
    <name evidence="18" type="ORF">HINF_LOCUS47301</name>
    <name evidence="17" type="ORF">HINF_LOCUS65644</name>
</gene>
<evidence type="ECO:0000256" key="14">
    <source>
        <dbReference type="PROSITE-ProRule" id="PRU00175"/>
    </source>
</evidence>
<evidence type="ECO:0000256" key="3">
    <source>
        <dbReference type="ARBA" id="ARBA00004906"/>
    </source>
</evidence>
<keyword evidence="11" id="KW-0862">Zinc</keyword>
<feature type="transmembrane region" description="Helical" evidence="15">
    <location>
        <begin position="262"/>
        <end position="278"/>
    </location>
</feature>
<keyword evidence="7" id="KW-0479">Metal-binding</keyword>
<dbReference type="Gene3D" id="3.30.40.10">
    <property type="entry name" value="Zinc/RING finger domain, C3HC4 (zinc finger)"/>
    <property type="match status" value="1"/>
</dbReference>
<evidence type="ECO:0000256" key="4">
    <source>
        <dbReference type="ARBA" id="ARBA00012483"/>
    </source>
</evidence>
<dbReference type="GO" id="GO:0061630">
    <property type="term" value="F:ubiquitin protein ligase activity"/>
    <property type="evidence" value="ECO:0007669"/>
    <property type="project" value="UniProtKB-EC"/>
</dbReference>
<dbReference type="InterPro" id="IPR001841">
    <property type="entry name" value="Znf_RING"/>
</dbReference>
<protein>
    <recommendedName>
        <fullName evidence="4">RING-type E3 ubiquitin transferase</fullName>
        <ecNumber evidence="4">2.3.2.27</ecNumber>
    </recommendedName>
</protein>
<comment type="caution">
    <text evidence="17">The sequence shown here is derived from an EMBL/GenBank/DDBJ whole genome shotgun (WGS) entry which is preliminary data.</text>
</comment>
<dbReference type="GO" id="GO:0043161">
    <property type="term" value="P:proteasome-mediated ubiquitin-dependent protein catabolic process"/>
    <property type="evidence" value="ECO:0007669"/>
    <property type="project" value="TreeGrafter"/>
</dbReference>
<dbReference type="Pfam" id="PF11145">
    <property type="entry name" value="DUF2921"/>
    <property type="match status" value="1"/>
</dbReference>
<dbReference type="GO" id="GO:0008270">
    <property type="term" value="F:zinc ion binding"/>
    <property type="evidence" value="ECO:0007669"/>
    <property type="project" value="UniProtKB-KW"/>
</dbReference>
<sequence length="627" mass="73071">MFQLVLMKLNWDQPNQNPLVGLANRTYNLTWTYSDQSYQFSFKHKTGLIPLQLNETSKILSGENATHNRISTIIKDGDNFQAKGVTVQGQGDYYAKYNRGIVSLAFYYYYSQNYEINSADYLPQIMDGTQSWPNDEQRQLLGTESDPKQCQFIFYYTRQAVLRDISSNKYKPDYQLRVDETSPFNSTHEYVSQLTGKIISRECGIELDVQGSLFNNAVQIRTAAIYCVVLTVCEMISILSSLRLMLASTNPAKLQRLDQSSFLMQLVYDLCLMAYHIMFSRSLSNFSKPLVLIAMLIMICAFFVDIILYFRIQQQRRGRPRDRRDQMRRDCCSQLIFIVLFCVFIYFYSSLPAWVTFIITLLISSHWALQSIYCIRMNLQRRFLPFDYLILQTIVKYAPVYYFYGIDSNFMKFLVENWYKWALAFWFGVQIGFIFLQYLFGSRLFFKRYQTVKHVDLGLERAIPMTYLSIVQPQQLLNVCAEEGKSAEEYINEKLNFVVPVDAEHCMNPLHEHSALYQNINVNLLNVQPPIINRINTNCKCFAFISLADNDLQCPICLESIAIQHVKNKFPLCITNDTVSEIKMIRTEGTQELYVTNCNHIFHGACLHKWALENPVCPVCRQEINGW</sequence>
<name>A0AA86RGD5_9EUKA</name>
<keyword evidence="6 15" id="KW-0812">Transmembrane</keyword>
<dbReference type="PROSITE" id="PS50089">
    <property type="entry name" value="ZF_RING_2"/>
    <property type="match status" value="1"/>
</dbReference>
<keyword evidence="8" id="KW-0732">Signal</keyword>
<comment type="subcellular location">
    <subcellularLocation>
        <location evidence="2">Endomembrane system</location>
        <topology evidence="2">Multi-pass membrane protein</topology>
    </subcellularLocation>
</comment>
<evidence type="ECO:0000256" key="7">
    <source>
        <dbReference type="ARBA" id="ARBA00022723"/>
    </source>
</evidence>
<dbReference type="InterPro" id="IPR050731">
    <property type="entry name" value="HRD1_E3_ubiq-ligases"/>
</dbReference>
<evidence type="ECO:0000256" key="1">
    <source>
        <dbReference type="ARBA" id="ARBA00000900"/>
    </source>
</evidence>
<dbReference type="EC" id="2.3.2.27" evidence="4"/>
<comment type="pathway">
    <text evidence="3">Protein modification; protein ubiquitination.</text>
</comment>
<accession>A0AA86RGD5</accession>
<keyword evidence="13 15" id="KW-0472">Membrane</keyword>
<dbReference type="Proteomes" id="UP001642409">
    <property type="component" value="Unassembled WGS sequence"/>
</dbReference>
<organism evidence="17">
    <name type="scientific">Hexamita inflata</name>
    <dbReference type="NCBI Taxonomy" id="28002"/>
    <lineage>
        <taxon>Eukaryota</taxon>
        <taxon>Metamonada</taxon>
        <taxon>Diplomonadida</taxon>
        <taxon>Hexamitidae</taxon>
        <taxon>Hexamitinae</taxon>
        <taxon>Hexamita</taxon>
    </lineage>
</organism>
<evidence type="ECO:0000256" key="8">
    <source>
        <dbReference type="ARBA" id="ARBA00022729"/>
    </source>
</evidence>
<feature type="transmembrane region" description="Helical" evidence="15">
    <location>
        <begin position="418"/>
        <end position="440"/>
    </location>
</feature>
<feature type="transmembrane region" description="Helical" evidence="15">
    <location>
        <begin position="290"/>
        <end position="310"/>
    </location>
</feature>
<evidence type="ECO:0000256" key="2">
    <source>
        <dbReference type="ARBA" id="ARBA00004127"/>
    </source>
</evidence>